<proteinExistence type="predicted"/>
<gene>
    <name evidence="2" type="ORF">PQQ68_11975</name>
</gene>
<organism evidence="2 3">
    <name type="scientific">Paraburkholderia dilworthii</name>
    <dbReference type="NCBI Taxonomy" id="948106"/>
    <lineage>
        <taxon>Bacteria</taxon>
        <taxon>Pseudomonadati</taxon>
        <taxon>Pseudomonadota</taxon>
        <taxon>Betaproteobacteria</taxon>
        <taxon>Burkholderiales</taxon>
        <taxon>Burkholderiaceae</taxon>
        <taxon>Paraburkholderia</taxon>
    </lineage>
</organism>
<feature type="compositionally biased region" description="Basic and acidic residues" evidence="1">
    <location>
        <begin position="1"/>
        <end position="26"/>
    </location>
</feature>
<comment type="caution">
    <text evidence="2">The sequence shown here is derived from an EMBL/GenBank/DDBJ whole genome shotgun (WGS) entry which is preliminary data.</text>
</comment>
<name>A0ABW9D5Y3_9BURK</name>
<dbReference type="RefSeq" id="WP_408211993.1">
    <property type="nucleotide sequence ID" value="NZ_JAQQBZ010000006.1"/>
</dbReference>
<dbReference type="EMBL" id="JAQQBZ010000006">
    <property type="protein sequence ID" value="MFM0593740.1"/>
    <property type="molecule type" value="Genomic_DNA"/>
</dbReference>
<feature type="region of interest" description="Disordered" evidence="1">
    <location>
        <begin position="85"/>
        <end position="115"/>
    </location>
</feature>
<reference evidence="2 3" key="1">
    <citation type="journal article" date="2024" name="Chem. Sci.">
        <title>Discovery of megapolipeptins by genome mining of a Burkholderiales bacteria collection.</title>
        <authorList>
            <person name="Paulo B.S."/>
            <person name="Recchia M.J.J."/>
            <person name="Lee S."/>
            <person name="Fergusson C.H."/>
            <person name="Romanowski S.B."/>
            <person name="Hernandez A."/>
            <person name="Krull N."/>
            <person name="Liu D.Y."/>
            <person name="Cavanagh H."/>
            <person name="Bos A."/>
            <person name="Gray C.A."/>
            <person name="Murphy B.T."/>
            <person name="Linington R.G."/>
            <person name="Eustaquio A.S."/>
        </authorList>
    </citation>
    <scope>NUCLEOTIDE SEQUENCE [LARGE SCALE GENOMIC DNA]</scope>
    <source>
        <strain evidence="2 3">RL17-335-BIF-A</strain>
    </source>
</reference>
<evidence type="ECO:0000256" key="1">
    <source>
        <dbReference type="SAM" id="MobiDB-lite"/>
    </source>
</evidence>
<evidence type="ECO:0000313" key="3">
    <source>
        <dbReference type="Proteomes" id="UP001629367"/>
    </source>
</evidence>
<feature type="region of interest" description="Disordered" evidence="1">
    <location>
        <begin position="1"/>
        <end position="34"/>
    </location>
</feature>
<accession>A0ABW9D5Y3</accession>
<dbReference type="Proteomes" id="UP001629367">
    <property type="component" value="Unassembled WGS sequence"/>
</dbReference>
<keyword evidence="3" id="KW-1185">Reference proteome</keyword>
<protein>
    <submittedName>
        <fullName evidence="2">Uncharacterized protein</fullName>
    </submittedName>
</protein>
<evidence type="ECO:0000313" key="2">
    <source>
        <dbReference type="EMBL" id="MFM0593740.1"/>
    </source>
</evidence>
<sequence length="115" mass="12889">MHEPNQGAKYDRAEPRDYTDDKREQTKPTQSKGLNGIVVLMADRARLERRHLDVARFASFCLIRPIGVARHRMRSSEHCGFAGRTAGADLQRLDSPPTSPFSGSERRVTQTPNAA</sequence>